<keyword evidence="4" id="KW-0677">Repeat</keyword>
<evidence type="ECO:0000256" key="4">
    <source>
        <dbReference type="ARBA" id="ARBA00022737"/>
    </source>
</evidence>
<evidence type="ECO:0000313" key="6">
    <source>
        <dbReference type="Proteomes" id="UP000261875"/>
    </source>
</evidence>
<dbReference type="OrthoDB" id="6658913at2"/>
<dbReference type="Gene3D" id="3.80.10.10">
    <property type="entry name" value="Ribonuclease Inhibitor"/>
    <property type="match status" value="1"/>
</dbReference>
<dbReference type="InterPro" id="IPR051071">
    <property type="entry name" value="LRR-bact_E3_ubiq_ligases"/>
</dbReference>
<proteinExistence type="inferred from homology"/>
<dbReference type="PROSITE" id="PS51450">
    <property type="entry name" value="LRR"/>
    <property type="match status" value="1"/>
</dbReference>
<name>A0A2U8I3C4_9GAMM</name>
<evidence type="ECO:0000256" key="3">
    <source>
        <dbReference type="ARBA" id="ARBA00022614"/>
    </source>
</evidence>
<dbReference type="SMART" id="SM00364">
    <property type="entry name" value="LRR_BAC"/>
    <property type="match status" value="3"/>
</dbReference>
<protein>
    <submittedName>
        <fullName evidence="5">Uncharacterized protein</fullName>
    </submittedName>
</protein>
<dbReference type="PANTHER" id="PTHR47114">
    <property type="match status" value="1"/>
</dbReference>
<dbReference type="AlphaFoldDB" id="A0A2U8I3C4"/>
<gene>
    <name evidence="5" type="ORF">CCS41_02415</name>
</gene>
<keyword evidence="6" id="KW-1185">Reference proteome</keyword>
<accession>A0A2U8I3C4</accession>
<dbReference type="GO" id="GO:0005576">
    <property type="term" value="C:extracellular region"/>
    <property type="evidence" value="ECO:0007669"/>
    <property type="project" value="UniProtKB-SubCell"/>
</dbReference>
<organism evidence="5 6">
    <name type="scientific">Candidatus Fukatsuia symbiotica</name>
    <dbReference type="NCBI Taxonomy" id="1878942"/>
    <lineage>
        <taxon>Bacteria</taxon>
        <taxon>Pseudomonadati</taxon>
        <taxon>Pseudomonadota</taxon>
        <taxon>Gammaproteobacteria</taxon>
        <taxon>Enterobacterales</taxon>
        <taxon>Yersiniaceae</taxon>
        <taxon>Candidatus Fukatsuia</taxon>
    </lineage>
</organism>
<comment type="subcellular location">
    <subcellularLocation>
        <location evidence="1">Secreted</location>
    </subcellularLocation>
</comment>
<dbReference type="InterPro" id="IPR001611">
    <property type="entry name" value="Leu-rich_rpt"/>
</dbReference>
<dbReference type="KEGG" id="fsm:CCS41_02415"/>
<dbReference type="Proteomes" id="UP000261875">
    <property type="component" value="Chromosome"/>
</dbReference>
<dbReference type="SUPFAM" id="SSF52058">
    <property type="entry name" value="L domain-like"/>
    <property type="match status" value="1"/>
</dbReference>
<evidence type="ECO:0000256" key="1">
    <source>
        <dbReference type="ARBA" id="ARBA00004613"/>
    </source>
</evidence>
<reference evidence="5 6" key="1">
    <citation type="submission" date="2017-05" db="EMBL/GenBank/DDBJ databases">
        <title>Genome sequence of Candidatus Fukatsuia symbiotica and Candidatus Hamiltonella defensa from Acyrthosiphon pisum strain 5D.</title>
        <authorList>
            <person name="Patel V.A."/>
            <person name="Chevignon G."/>
            <person name="Russell J.A."/>
            <person name="Oliver K.M."/>
        </authorList>
    </citation>
    <scope>NUCLEOTIDE SEQUENCE [LARGE SCALE GENOMIC DNA]</scope>
    <source>
        <strain evidence="5 6">5D</strain>
    </source>
</reference>
<dbReference type="Pfam" id="PF00560">
    <property type="entry name" value="LRR_1"/>
    <property type="match status" value="1"/>
</dbReference>
<evidence type="ECO:0000313" key="5">
    <source>
        <dbReference type="EMBL" id="AWK13611.1"/>
    </source>
</evidence>
<dbReference type="PANTHER" id="PTHR47114:SF2">
    <property type="entry name" value="OLIGODENDROCYTE-MYELIN GLYCOPROTEIN"/>
    <property type="match status" value="1"/>
</dbReference>
<evidence type="ECO:0000256" key="2">
    <source>
        <dbReference type="ARBA" id="ARBA00009868"/>
    </source>
</evidence>
<dbReference type="EMBL" id="CP021659">
    <property type="protein sequence ID" value="AWK13611.1"/>
    <property type="molecule type" value="Genomic_DNA"/>
</dbReference>
<comment type="similarity">
    <text evidence="2">Belongs to the LRR-containing bacterial E3 ligase family.</text>
</comment>
<sequence>MGRHCSISTPIFSSTSVQSVTVCNNTESSHAYFHEKRDEWAQTVTPGARKFLGVVINKLKECLRVNAVELDLSGCDLTHLPEKLPPLVQVLKVAGNWLTHLPEKLPPSLRELDVSYNQLISLPENLPPSLKVLCVTANCLTKLPKNLPPCYRSCILTTISWMTYRKIYRAH</sequence>
<dbReference type="InterPro" id="IPR032675">
    <property type="entry name" value="LRR_dom_sf"/>
</dbReference>
<keyword evidence="3" id="KW-0433">Leucine-rich repeat</keyword>
<dbReference type="STRING" id="1878942.GCA_900128755_01778"/>